<dbReference type="Pfam" id="PF03567">
    <property type="entry name" value="Sulfotransfer_2"/>
    <property type="match status" value="1"/>
</dbReference>
<keyword evidence="7 10" id="KW-0472">Membrane</keyword>
<reference evidence="14" key="2">
    <citation type="submission" date="2025-09" db="UniProtKB">
        <authorList>
            <consortium name="Ensembl"/>
        </authorList>
    </citation>
    <scope>IDENTIFICATION</scope>
</reference>
<dbReference type="EC" id="2.8.2.-" evidence="10"/>
<evidence type="ECO:0000256" key="2">
    <source>
        <dbReference type="ARBA" id="ARBA00010109"/>
    </source>
</evidence>
<accession>A0A8C4QJQ9</accession>
<dbReference type="PANTHER" id="PTHR12812:SF1">
    <property type="entry name" value="HEPARAN-SULFATE 6-O-SULFOTRANSFERASE 1"/>
    <property type="match status" value="1"/>
</dbReference>
<dbReference type="PROSITE" id="PS00028">
    <property type="entry name" value="ZINC_FINGER_C2H2_1"/>
    <property type="match status" value="1"/>
</dbReference>
<evidence type="ECO:0000256" key="5">
    <source>
        <dbReference type="ARBA" id="ARBA00022968"/>
    </source>
</evidence>
<keyword evidence="15" id="KW-1185">Reference proteome</keyword>
<keyword evidence="9" id="KW-0862">Zinc</keyword>
<protein>
    <recommendedName>
        <fullName evidence="10">Heparan-sulfate 6-O-sulfotransferase</fullName>
        <ecNumber evidence="10">2.8.2.-</ecNumber>
    </recommendedName>
</protein>
<evidence type="ECO:0000256" key="4">
    <source>
        <dbReference type="ARBA" id="ARBA00022692"/>
    </source>
</evidence>
<feature type="region of interest" description="Disordered" evidence="12">
    <location>
        <begin position="782"/>
        <end position="842"/>
    </location>
</feature>
<dbReference type="Proteomes" id="UP000694388">
    <property type="component" value="Unplaced"/>
</dbReference>
<evidence type="ECO:0000256" key="6">
    <source>
        <dbReference type="ARBA" id="ARBA00022989"/>
    </source>
</evidence>
<comment type="subcellular location">
    <subcellularLocation>
        <location evidence="1 10">Membrane</location>
        <topology evidence="1 10">Single-pass type II membrane protein</topology>
    </subcellularLocation>
</comment>
<feature type="region of interest" description="Disordered" evidence="12">
    <location>
        <begin position="560"/>
        <end position="587"/>
    </location>
</feature>
<organism evidence="14 15">
    <name type="scientific">Eptatretus burgeri</name>
    <name type="common">Inshore hagfish</name>
    <dbReference type="NCBI Taxonomy" id="7764"/>
    <lineage>
        <taxon>Eukaryota</taxon>
        <taxon>Metazoa</taxon>
        <taxon>Chordata</taxon>
        <taxon>Craniata</taxon>
        <taxon>Vertebrata</taxon>
        <taxon>Cyclostomata</taxon>
        <taxon>Myxini</taxon>
        <taxon>Myxiniformes</taxon>
        <taxon>Myxinidae</taxon>
        <taxon>Eptatretinae</taxon>
        <taxon>Eptatretus</taxon>
    </lineage>
</organism>
<dbReference type="GO" id="GO:0016020">
    <property type="term" value="C:membrane"/>
    <property type="evidence" value="ECO:0007669"/>
    <property type="project" value="UniProtKB-SubCell"/>
</dbReference>
<evidence type="ECO:0000256" key="3">
    <source>
        <dbReference type="ARBA" id="ARBA00022679"/>
    </source>
</evidence>
<evidence type="ECO:0000256" key="1">
    <source>
        <dbReference type="ARBA" id="ARBA00004606"/>
    </source>
</evidence>
<evidence type="ECO:0000256" key="10">
    <source>
        <dbReference type="RuleBase" id="RU364122"/>
    </source>
</evidence>
<comment type="catalytic activity">
    <reaction evidence="10">
        <text>alpha-D-glucosaminyl-[heparan sulfate](n) + 3'-phosphoadenylyl sulfate = 6-sulfo-alpha-D-glucosaminyl-[heparan sulfate](n) + adenosine 3',5'-bisphosphate + H(+)</text>
        <dbReference type="Rhea" id="RHEA:56604"/>
        <dbReference type="Rhea" id="RHEA-COMP:9830"/>
        <dbReference type="Rhea" id="RHEA-COMP:14621"/>
        <dbReference type="ChEBI" id="CHEBI:15378"/>
        <dbReference type="ChEBI" id="CHEBI:58339"/>
        <dbReference type="ChEBI" id="CHEBI:58343"/>
        <dbReference type="ChEBI" id="CHEBI:58388"/>
        <dbReference type="ChEBI" id="CHEBI:140604"/>
    </reaction>
</comment>
<comment type="function">
    <text evidence="10">6-O-sulfation enzyme which catalyzes the transfer of sulfate from 3'-phosphoadenosine 5'-phosphosulfate (PAPS) to position 6 of the N-sulfoglucosamine residue (GlcNS) of heparan sulfate.</text>
</comment>
<keyword evidence="3 10" id="KW-0808">Transferase</keyword>
<dbReference type="Ensembl" id="ENSEBUT00000017140.1">
    <property type="protein sequence ID" value="ENSEBUP00000016563.1"/>
    <property type="gene ID" value="ENSEBUG00000010295.1"/>
</dbReference>
<dbReference type="SUPFAM" id="SSF52540">
    <property type="entry name" value="P-loop containing nucleoside triphosphate hydrolases"/>
    <property type="match status" value="1"/>
</dbReference>
<dbReference type="PANTHER" id="PTHR12812">
    <property type="entry name" value="HEPARAN SULFATE 6-O-SULFOTRANSFERASE 3"/>
    <property type="match status" value="1"/>
</dbReference>
<keyword evidence="8" id="KW-0325">Glycoprotein</keyword>
<keyword evidence="9" id="KW-0863">Zinc-finger</keyword>
<feature type="compositionally biased region" description="Pro residues" evidence="12">
    <location>
        <begin position="887"/>
        <end position="898"/>
    </location>
</feature>
<evidence type="ECO:0000313" key="14">
    <source>
        <dbReference type="Ensembl" id="ENSEBUP00000016563.1"/>
    </source>
</evidence>
<keyword evidence="6" id="KW-1133">Transmembrane helix</keyword>
<feature type="compositionally biased region" description="Basic and acidic residues" evidence="12">
    <location>
        <begin position="615"/>
        <end position="646"/>
    </location>
</feature>
<dbReference type="InterPro" id="IPR010635">
    <property type="entry name" value="Heparan_SO4-6-sulfoTrfase"/>
</dbReference>
<dbReference type="SMART" id="SM00355">
    <property type="entry name" value="ZnF_C2H2"/>
    <property type="match status" value="1"/>
</dbReference>
<keyword evidence="5 10" id="KW-0735">Signal-anchor</keyword>
<keyword evidence="9" id="KW-0479">Metal-binding</keyword>
<dbReference type="InterPro" id="IPR027417">
    <property type="entry name" value="P-loop_NTPase"/>
</dbReference>
<keyword evidence="4" id="KW-0812">Transmembrane</keyword>
<feature type="domain" description="C2H2-type" evidence="13">
    <location>
        <begin position="367"/>
        <end position="390"/>
    </location>
</feature>
<evidence type="ECO:0000256" key="8">
    <source>
        <dbReference type="ARBA" id="ARBA00023180"/>
    </source>
</evidence>
<dbReference type="InterPro" id="IPR013087">
    <property type="entry name" value="Znf_C2H2_type"/>
</dbReference>
<feature type="compositionally biased region" description="Low complexity" evidence="12">
    <location>
        <begin position="876"/>
        <end position="886"/>
    </location>
</feature>
<feature type="compositionally biased region" description="Polar residues" evidence="12">
    <location>
        <begin position="782"/>
        <end position="793"/>
    </location>
</feature>
<proteinExistence type="inferred from homology"/>
<dbReference type="GO" id="GO:0017095">
    <property type="term" value="F:heparan sulfate 6-sulfotransferase activity"/>
    <property type="evidence" value="ECO:0007669"/>
    <property type="project" value="TreeGrafter"/>
</dbReference>
<comment type="similarity">
    <text evidence="2 10">Belongs to the sulfotransferase 6 family.</text>
</comment>
<evidence type="ECO:0000256" key="7">
    <source>
        <dbReference type="ARBA" id="ARBA00023136"/>
    </source>
</evidence>
<feature type="region of interest" description="Disordered" evidence="12">
    <location>
        <begin position="875"/>
        <end position="902"/>
    </location>
</feature>
<dbReference type="PROSITE" id="PS50157">
    <property type="entry name" value="ZINC_FINGER_C2H2_2"/>
    <property type="match status" value="1"/>
</dbReference>
<evidence type="ECO:0000256" key="9">
    <source>
        <dbReference type="PROSITE-ProRule" id="PRU00042"/>
    </source>
</evidence>
<dbReference type="InterPro" id="IPR005331">
    <property type="entry name" value="Sulfotransferase"/>
</dbReference>
<evidence type="ECO:0000256" key="12">
    <source>
        <dbReference type="SAM" id="MobiDB-lite"/>
    </source>
</evidence>
<name>A0A8C4QJQ9_EPTBU</name>
<dbReference type="GeneTree" id="ENSGT00950000183071"/>
<dbReference type="Gene3D" id="3.30.160.60">
    <property type="entry name" value="Classic Zinc Finger"/>
    <property type="match status" value="1"/>
</dbReference>
<sequence length="925" mass="104888">MVEERSRTRFWGKLALSALATVTFLTIAFQYVCPGTTCRLDLLLSATSPVLPSSPPVDEDLMLFPTPDPHYSIKFRFSPNDLDTKIHFDVKSDDVIVFLHIQKTGGTTFGRHLVKNIRLEVPCACKAGQKKCVCPRPGKKGTWLFSRFSTGWSCGLHADWTELVNCVPGMLDKKESVSRSRNYYYITMLRDPVWRYLSEWRHVQRGATWKSSLHMCDGRTPTPGELPPCYEGDDWAGVTLPEFVACPYNLANNRQEYLSASVEKLQGELARAREVESTVRQALSQKETDLHGVREEARRRKKLIATQQMLIQAGANHYHKVCPHPSPFLVLLKDVNDASTSACPSCPHFLIQTQFLPHPPTPDTSPYQCQHCDKAFVNYSYLQIHVTRRHPEVTNEERSRKMETQSLADQLAELKQELQATQTTLQAEREAQSELRAQERAEQLRVEEERRKELETWRETECERFAAEVRDVHASLEQELQQVIAHNATLEGKVQELSVPKSNLGMLRDDEEETKIKKKLWQIKKKEADMFDQMQEMQRIHDKEMQELQKELSSMRESMAGETGSMASLSRQMMRSQAQLTEHKSQIAARDDQIQKLGLRLQAQESALQMRSILKKEAKHSSKEERKHGSKEDKHSPKKEVKRLKLENIPVQPDLPAGPSLWPKPQDELANRLDSLGVHTTTFGISSTRLARLFSELAAQRAIRTSSRPELPMTRARIAARAEYRAVKGANNDKVLSRVRRGTRVSRYTPVTQSTGTGQNLKKKHASGVNFLTPHYEMAISTKQQSPIPTPRSQRGEAASQEPLERENMVHTPPFSDEESSSLYADADPASPYTHHRPDAVHSPKTLGAWAKLESSEESTDSLIQELTASVERKLSTSASVVTSTPSRPPRIPKPQPAKRPQVVDYELQTLLEELDEVDPTRGTA</sequence>
<dbReference type="GO" id="GO:0008270">
    <property type="term" value="F:zinc ion binding"/>
    <property type="evidence" value="ECO:0007669"/>
    <property type="project" value="UniProtKB-KW"/>
</dbReference>
<evidence type="ECO:0000313" key="15">
    <source>
        <dbReference type="Proteomes" id="UP000694388"/>
    </source>
</evidence>
<dbReference type="SUPFAM" id="SSF57667">
    <property type="entry name" value="beta-beta-alpha zinc fingers"/>
    <property type="match status" value="1"/>
</dbReference>
<keyword evidence="11" id="KW-0175">Coiled coil</keyword>
<evidence type="ECO:0000259" key="13">
    <source>
        <dbReference type="PROSITE" id="PS50157"/>
    </source>
</evidence>
<dbReference type="AlphaFoldDB" id="A0A8C4QJQ9"/>
<dbReference type="Gene3D" id="3.40.50.300">
    <property type="entry name" value="P-loop containing nucleotide triphosphate hydrolases"/>
    <property type="match status" value="1"/>
</dbReference>
<feature type="region of interest" description="Disordered" evidence="12">
    <location>
        <begin position="615"/>
        <end position="663"/>
    </location>
</feature>
<feature type="coiled-coil region" evidence="11">
    <location>
        <begin position="401"/>
        <end position="431"/>
    </location>
</feature>
<feature type="compositionally biased region" description="Polar residues" evidence="12">
    <location>
        <begin position="565"/>
        <end position="580"/>
    </location>
</feature>
<evidence type="ECO:0000256" key="11">
    <source>
        <dbReference type="SAM" id="Coils"/>
    </source>
</evidence>
<reference evidence="14" key="1">
    <citation type="submission" date="2025-08" db="UniProtKB">
        <authorList>
            <consortium name="Ensembl"/>
        </authorList>
    </citation>
    <scope>IDENTIFICATION</scope>
</reference>
<dbReference type="InterPro" id="IPR036236">
    <property type="entry name" value="Znf_C2H2_sf"/>
</dbReference>